<reference evidence="1" key="1">
    <citation type="submission" date="2023-05" db="EMBL/GenBank/DDBJ databases">
        <title>Genome and transcriptome analyses reveal genes involved in the formation of fine ridges on petal epidermal cells in Hibiscus trionum.</title>
        <authorList>
            <person name="Koshimizu S."/>
            <person name="Masuda S."/>
            <person name="Ishii T."/>
            <person name="Shirasu K."/>
            <person name="Hoshino A."/>
            <person name="Arita M."/>
        </authorList>
    </citation>
    <scope>NUCLEOTIDE SEQUENCE</scope>
    <source>
        <strain evidence="1">Hamamatsu line</strain>
    </source>
</reference>
<sequence length="112" mass="12530">MTLFSCLPSARNTSSPQVFLLRNHHLHVPKKENLVFRPYLPFLSLNHSKFTHPLANISSFADAEGGKEQEDEAIHLGTHRDDAKASEDFVPKWQSLKLILLGAEGSLKTGRP</sequence>
<comment type="caution">
    <text evidence="1">The sequence shown here is derived from an EMBL/GenBank/DDBJ whole genome shotgun (WGS) entry which is preliminary data.</text>
</comment>
<protein>
    <submittedName>
        <fullName evidence="1">Uncharacterized protein</fullName>
    </submittedName>
</protein>
<dbReference type="Proteomes" id="UP001165190">
    <property type="component" value="Unassembled WGS sequence"/>
</dbReference>
<dbReference type="EMBL" id="BSYR01000065">
    <property type="protein sequence ID" value="GMJ13227.1"/>
    <property type="molecule type" value="Genomic_DNA"/>
</dbReference>
<accession>A0A9W7MU36</accession>
<name>A0A9W7MU36_HIBTR</name>
<evidence type="ECO:0000313" key="2">
    <source>
        <dbReference type="Proteomes" id="UP001165190"/>
    </source>
</evidence>
<gene>
    <name evidence="1" type="ORF">HRI_004991900</name>
</gene>
<organism evidence="1 2">
    <name type="scientific">Hibiscus trionum</name>
    <name type="common">Flower of an hour</name>
    <dbReference type="NCBI Taxonomy" id="183268"/>
    <lineage>
        <taxon>Eukaryota</taxon>
        <taxon>Viridiplantae</taxon>
        <taxon>Streptophyta</taxon>
        <taxon>Embryophyta</taxon>
        <taxon>Tracheophyta</taxon>
        <taxon>Spermatophyta</taxon>
        <taxon>Magnoliopsida</taxon>
        <taxon>eudicotyledons</taxon>
        <taxon>Gunneridae</taxon>
        <taxon>Pentapetalae</taxon>
        <taxon>rosids</taxon>
        <taxon>malvids</taxon>
        <taxon>Malvales</taxon>
        <taxon>Malvaceae</taxon>
        <taxon>Malvoideae</taxon>
        <taxon>Hibiscus</taxon>
    </lineage>
</organism>
<dbReference type="AlphaFoldDB" id="A0A9W7MU36"/>
<keyword evidence="2" id="KW-1185">Reference proteome</keyword>
<evidence type="ECO:0000313" key="1">
    <source>
        <dbReference type="EMBL" id="GMJ13227.1"/>
    </source>
</evidence>
<proteinExistence type="predicted"/>